<keyword evidence="1" id="KW-0812">Transmembrane</keyword>
<protein>
    <submittedName>
        <fullName evidence="2">Uncharacterized protein</fullName>
    </submittedName>
</protein>
<proteinExistence type="predicted"/>
<dbReference type="AlphaFoldDB" id="A0A8J4PYD6"/>
<keyword evidence="1" id="KW-1133">Transmembrane helix</keyword>
<keyword evidence="1" id="KW-0472">Membrane</keyword>
<dbReference type="OrthoDB" id="5425247at2759"/>
<evidence type="ECO:0000313" key="2">
    <source>
        <dbReference type="EMBL" id="KAF2074802.1"/>
    </source>
</evidence>
<organism evidence="2 3">
    <name type="scientific">Polysphondylium violaceum</name>
    <dbReference type="NCBI Taxonomy" id="133409"/>
    <lineage>
        <taxon>Eukaryota</taxon>
        <taxon>Amoebozoa</taxon>
        <taxon>Evosea</taxon>
        <taxon>Eumycetozoa</taxon>
        <taxon>Dictyostelia</taxon>
        <taxon>Dictyosteliales</taxon>
        <taxon>Dictyosteliaceae</taxon>
        <taxon>Polysphondylium</taxon>
    </lineage>
</organism>
<feature type="transmembrane region" description="Helical" evidence="1">
    <location>
        <begin position="104"/>
        <end position="127"/>
    </location>
</feature>
<reference evidence="2" key="1">
    <citation type="submission" date="2020-01" db="EMBL/GenBank/DDBJ databases">
        <title>Development of genomics and gene disruption for Polysphondylium violaceum indicates a role for the polyketide synthase stlB in stalk morphogenesis.</title>
        <authorList>
            <person name="Narita B."/>
            <person name="Kawabe Y."/>
            <person name="Kin K."/>
            <person name="Saito T."/>
            <person name="Gibbs R."/>
            <person name="Kuspa A."/>
            <person name="Muzny D."/>
            <person name="Queller D."/>
            <person name="Richards S."/>
            <person name="Strassman J."/>
            <person name="Sucgang R."/>
            <person name="Worley K."/>
            <person name="Schaap P."/>
        </authorList>
    </citation>
    <scope>NUCLEOTIDE SEQUENCE</scope>
    <source>
        <strain evidence="2">QSvi11</strain>
    </source>
</reference>
<name>A0A8J4PYD6_9MYCE</name>
<accession>A0A8J4PYD6</accession>
<sequence>MVNHMVAPATPEAITQPPQLITTKSVADAFRNNDWNTIYLLQAMADLDLQPIYKRFEEDPDKSWVLAHDEATGRMYYVSYVNTGSYAWTFSDNVDFDPEPGKNVVYWLGLAKFTSEATISACLSFFVNKLLRLDALFTIGSLVLPIFVPCAVFVIIFIGISYLLRWLNKKSLSLPIYVIGIQDMIGTLGSNI</sequence>
<comment type="caution">
    <text evidence="2">The sequence shown here is derived from an EMBL/GenBank/DDBJ whole genome shotgun (WGS) entry which is preliminary data.</text>
</comment>
<gene>
    <name evidence="2" type="ORF">CYY_003905</name>
</gene>
<evidence type="ECO:0000256" key="1">
    <source>
        <dbReference type="SAM" id="Phobius"/>
    </source>
</evidence>
<dbReference type="EMBL" id="AJWJ01000129">
    <property type="protein sequence ID" value="KAF2074802.1"/>
    <property type="molecule type" value="Genomic_DNA"/>
</dbReference>
<dbReference type="Proteomes" id="UP000695562">
    <property type="component" value="Unassembled WGS sequence"/>
</dbReference>
<feature type="transmembrane region" description="Helical" evidence="1">
    <location>
        <begin position="139"/>
        <end position="164"/>
    </location>
</feature>
<keyword evidence="3" id="KW-1185">Reference proteome</keyword>
<evidence type="ECO:0000313" key="3">
    <source>
        <dbReference type="Proteomes" id="UP000695562"/>
    </source>
</evidence>